<dbReference type="InterPro" id="IPR004173">
    <property type="entry name" value="3H_domain"/>
</dbReference>
<dbReference type="Pfam" id="PF02829">
    <property type="entry name" value="3H"/>
    <property type="match status" value="3"/>
</dbReference>
<evidence type="ECO:0000256" key="1">
    <source>
        <dbReference type="ARBA" id="ARBA00004651"/>
    </source>
</evidence>
<evidence type="ECO:0000259" key="3">
    <source>
        <dbReference type="PROSITE" id="PS51201"/>
    </source>
</evidence>
<dbReference type="Pfam" id="PF02254">
    <property type="entry name" value="TrkA_N"/>
    <property type="match status" value="1"/>
</dbReference>
<accession>A0A2A2H7D8</accession>
<dbReference type="PROSITE" id="PS51201">
    <property type="entry name" value="RCK_N"/>
    <property type="match status" value="1"/>
</dbReference>
<dbReference type="InterPro" id="IPR050721">
    <property type="entry name" value="Trk_Ktr_HKT_K-transport"/>
</dbReference>
<organism evidence="4 5">
    <name type="scientific">Methanobacterium bryantii</name>
    <dbReference type="NCBI Taxonomy" id="2161"/>
    <lineage>
        <taxon>Archaea</taxon>
        <taxon>Methanobacteriati</taxon>
        <taxon>Methanobacteriota</taxon>
        <taxon>Methanomada group</taxon>
        <taxon>Methanobacteria</taxon>
        <taxon>Methanobacteriales</taxon>
        <taxon>Methanobacteriaceae</taxon>
        <taxon>Methanobacterium</taxon>
    </lineage>
</organism>
<comment type="caution">
    <text evidence="4">The sequence shown here is derived from an EMBL/GenBank/DDBJ whole genome shotgun (WGS) entry which is preliminary data.</text>
</comment>
<evidence type="ECO:0000313" key="4">
    <source>
        <dbReference type="EMBL" id="PAV05246.1"/>
    </source>
</evidence>
<keyword evidence="5" id="KW-1185">Reference proteome</keyword>
<dbReference type="EMBL" id="LMVM01000012">
    <property type="protein sequence ID" value="PAV05246.1"/>
    <property type="molecule type" value="Genomic_DNA"/>
</dbReference>
<evidence type="ECO:0000256" key="2">
    <source>
        <dbReference type="SAM" id="Phobius"/>
    </source>
</evidence>
<feature type="transmembrane region" description="Helical" evidence="2">
    <location>
        <begin position="6"/>
        <end position="31"/>
    </location>
</feature>
<protein>
    <recommendedName>
        <fullName evidence="3">RCK N-terminal domain-containing protein</fullName>
    </recommendedName>
</protein>
<dbReference type="InterPro" id="IPR035922">
    <property type="entry name" value="3H_dom_sf"/>
</dbReference>
<dbReference type="SUPFAM" id="SSF51735">
    <property type="entry name" value="NAD(P)-binding Rossmann-fold domains"/>
    <property type="match status" value="1"/>
</dbReference>
<dbReference type="Gene3D" id="1.10.287.70">
    <property type="match status" value="1"/>
</dbReference>
<dbReference type="Proteomes" id="UP000217784">
    <property type="component" value="Unassembled WGS sequence"/>
</dbReference>
<dbReference type="GO" id="GO:0005886">
    <property type="term" value="C:plasma membrane"/>
    <property type="evidence" value="ECO:0007669"/>
    <property type="project" value="UniProtKB-SubCell"/>
</dbReference>
<dbReference type="InterPro" id="IPR013099">
    <property type="entry name" value="K_chnl_dom"/>
</dbReference>
<comment type="subcellular location">
    <subcellularLocation>
        <location evidence="1">Cell membrane</location>
        <topology evidence="1">Multi-pass membrane protein</topology>
    </subcellularLocation>
</comment>
<sequence>MPIISYSILIYALVALMALFIYGIIGSMYIMNLDIINSLYYTVITIATVGYGDIIPITPVQKLFTITLVLGGVGLVAYVFTLALTVISMAVEEVTSGSRQRRRIAAAKNHFILCGYGRVGSAVFKQLQRRNQEAIIIERNRNIIEKELWEEPEILAIPGDATDEDILKSAGIKKARGIIIATGEDVDNLFITLTARELHPEIWIVARASKSENIKRLYRSGADKVISPETSGGEDIYFAAIQPTLMKITMMHGVSNIKKEAEIILRYGATLENIEYHLPEFKEPLVRKIEISQMDELNKFMDSLERDPARKSSLQRVYESVSGIHSHWISGQDRESLDRIVGELKKEGLLLGVNLNDDEIKEAARKHGRIVEVIVKPEIKITESHAVGDIRKEAEIILKHGCTMEDIEYYLPGFHESLHRNIGLSRIEDMDNFLKSLNEDSKKMESLERLYSLSGGGIHSHRITGPDTKSLANVENELKAKGFLLGVNLSKEEIETKIREFGRVVELLLRHEVTNLDDKKIIMGLKGRILDSKHYLPGVRQIVTRNLYISSEEDVKNCEDELKRPDARRSVESLYKISRQIHSHTVAAPDVKTIKKIEKALDNKGILLGVNLPEEKIWEIVESQPDDDE</sequence>
<dbReference type="SUPFAM" id="SSF75500">
    <property type="entry name" value="Putative transcriptional regulator TM1602, C-terminal domain"/>
    <property type="match status" value="3"/>
</dbReference>
<dbReference type="Pfam" id="PF07885">
    <property type="entry name" value="Ion_trans_2"/>
    <property type="match status" value="1"/>
</dbReference>
<dbReference type="SUPFAM" id="SSF81324">
    <property type="entry name" value="Voltage-gated potassium channels"/>
    <property type="match status" value="1"/>
</dbReference>
<dbReference type="InterPro" id="IPR003148">
    <property type="entry name" value="RCK_N"/>
</dbReference>
<dbReference type="OrthoDB" id="43518at2157"/>
<dbReference type="GO" id="GO:0036094">
    <property type="term" value="F:small molecule binding"/>
    <property type="evidence" value="ECO:0007669"/>
    <property type="project" value="InterPro"/>
</dbReference>
<feature type="transmembrane region" description="Helical" evidence="2">
    <location>
        <begin position="38"/>
        <end position="57"/>
    </location>
</feature>
<keyword evidence="2" id="KW-0812">Transmembrane</keyword>
<dbReference type="Gene3D" id="3.40.50.720">
    <property type="entry name" value="NAD(P)-binding Rossmann-like Domain"/>
    <property type="match status" value="1"/>
</dbReference>
<feature type="transmembrane region" description="Helical" evidence="2">
    <location>
        <begin position="63"/>
        <end position="91"/>
    </location>
</feature>
<reference evidence="4 5" key="1">
    <citation type="journal article" date="2017" name="BMC Genomics">
        <title>Genomic analysis of methanogenic archaea reveals a shift towards energy conservation.</title>
        <authorList>
            <person name="Gilmore S.P."/>
            <person name="Henske J.K."/>
            <person name="Sexton J.A."/>
            <person name="Solomon K.V."/>
            <person name="Seppala S."/>
            <person name="Yoo J.I."/>
            <person name="Huyett L.M."/>
            <person name="Pressman A."/>
            <person name="Cogan J.Z."/>
            <person name="Kivenson V."/>
            <person name="Peng X."/>
            <person name="Tan Y."/>
            <person name="Valentine D.L."/>
            <person name="O'Malley M.A."/>
        </authorList>
    </citation>
    <scope>NUCLEOTIDE SEQUENCE [LARGE SCALE GENOMIC DNA]</scope>
    <source>
        <strain evidence="4 5">M.o.H.</strain>
    </source>
</reference>
<gene>
    <name evidence="4" type="ORF">ASJ80_12930</name>
</gene>
<dbReference type="InterPro" id="IPR036291">
    <property type="entry name" value="NAD(P)-bd_dom_sf"/>
</dbReference>
<dbReference type="PANTHER" id="PTHR43833:SF9">
    <property type="entry name" value="POTASSIUM CHANNEL PROTEIN YUGO-RELATED"/>
    <property type="match status" value="1"/>
</dbReference>
<dbReference type="RefSeq" id="WP_069585115.1">
    <property type="nucleotide sequence ID" value="NZ_LMVM01000012.1"/>
</dbReference>
<keyword evidence="2" id="KW-0472">Membrane</keyword>
<keyword evidence="2" id="KW-1133">Transmembrane helix</keyword>
<feature type="domain" description="RCK N-terminal" evidence="3">
    <location>
        <begin position="108"/>
        <end position="226"/>
    </location>
</feature>
<dbReference type="PANTHER" id="PTHR43833">
    <property type="entry name" value="POTASSIUM CHANNEL PROTEIN 2-RELATED-RELATED"/>
    <property type="match status" value="1"/>
</dbReference>
<dbReference type="GO" id="GO:0006813">
    <property type="term" value="P:potassium ion transport"/>
    <property type="evidence" value="ECO:0007669"/>
    <property type="project" value="InterPro"/>
</dbReference>
<proteinExistence type="predicted"/>
<dbReference type="Gene3D" id="3.30.1340.20">
    <property type="entry name" value="3H domain"/>
    <property type="match status" value="3"/>
</dbReference>
<evidence type="ECO:0000313" key="5">
    <source>
        <dbReference type="Proteomes" id="UP000217784"/>
    </source>
</evidence>
<dbReference type="AlphaFoldDB" id="A0A2A2H7D8"/>
<name>A0A2A2H7D8_METBR</name>